<keyword evidence="2" id="KW-1185">Reference proteome</keyword>
<protein>
    <submittedName>
        <fullName evidence="1">Uncharacterized protein</fullName>
    </submittedName>
</protein>
<comment type="caution">
    <text evidence="1">The sequence shown here is derived from an EMBL/GenBank/DDBJ whole genome shotgun (WGS) entry which is preliminary data.</text>
</comment>
<evidence type="ECO:0000313" key="1">
    <source>
        <dbReference type="EMBL" id="MDN4592475.1"/>
    </source>
</evidence>
<dbReference type="Proteomes" id="UP001174196">
    <property type="component" value="Unassembled WGS sequence"/>
</dbReference>
<feature type="non-terminal residue" evidence="1">
    <location>
        <position position="1"/>
    </location>
</feature>
<name>A0ABT8II67_9BACL</name>
<reference evidence="1" key="1">
    <citation type="submission" date="2022-08" db="EMBL/GenBank/DDBJ databases">
        <title>Polycladomyces zharkentsis sp. nov., a novel thermophilic CMC and starch-degrading bacterium isolated from a geothermal spring in Kazakhstan.</title>
        <authorList>
            <person name="Mashzhan A."/>
            <person name="Kistaubaeva A."/>
            <person name="Javier-Lopez R."/>
            <person name="Birkeland N.-K."/>
        </authorList>
    </citation>
    <scope>NUCLEOTIDE SEQUENCE</scope>
    <source>
        <strain evidence="1">KSR 13</strain>
    </source>
</reference>
<dbReference type="EMBL" id="JANRHH010000006">
    <property type="protein sequence ID" value="MDN4592475.1"/>
    <property type="molecule type" value="Genomic_DNA"/>
</dbReference>
<proteinExistence type="predicted"/>
<accession>A0ABT8II67</accession>
<dbReference type="RefSeq" id="WP_301237214.1">
    <property type="nucleotide sequence ID" value="NZ_JANRHH010000006.1"/>
</dbReference>
<organism evidence="1 2">
    <name type="scientific">Polycladomyces subterraneus</name>
    <dbReference type="NCBI Taxonomy" id="1016997"/>
    <lineage>
        <taxon>Bacteria</taxon>
        <taxon>Bacillati</taxon>
        <taxon>Bacillota</taxon>
        <taxon>Bacilli</taxon>
        <taxon>Bacillales</taxon>
        <taxon>Thermoactinomycetaceae</taxon>
        <taxon>Polycladomyces</taxon>
    </lineage>
</organism>
<gene>
    <name evidence="1" type="ORF">NWF35_00810</name>
</gene>
<sequence>EKRRRWLKTSLSSSEAACGMFWLSKCGGVSLLVHSIPDKMGGVDKVTKGIDSSEWAQTFWG</sequence>
<evidence type="ECO:0000313" key="2">
    <source>
        <dbReference type="Proteomes" id="UP001174196"/>
    </source>
</evidence>